<name>A0ABX0TQH6_9SPHN</name>
<keyword evidence="1" id="KW-1133">Transmembrane helix</keyword>
<dbReference type="Gene3D" id="1.25.40.10">
    <property type="entry name" value="Tetratricopeptide repeat domain"/>
    <property type="match status" value="1"/>
</dbReference>
<keyword evidence="1" id="KW-0472">Membrane</keyword>
<gene>
    <name evidence="2" type="ORF">FHS31_000224</name>
</gene>
<reference evidence="2 3" key="1">
    <citation type="submission" date="2020-03" db="EMBL/GenBank/DDBJ databases">
        <title>Genomic Encyclopedia of Type Strains, Phase III (KMG-III): the genomes of soil and plant-associated and newly described type strains.</title>
        <authorList>
            <person name="Whitman W."/>
        </authorList>
    </citation>
    <scope>NUCLEOTIDE SEQUENCE [LARGE SCALE GENOMIC DNA]</scope>
    <source>
        <strain evidence="2 3">CECT 8804</strain>
    </source>
</reference>
<sequence length="213" mass="23000">MIGWLIFLVLAIALLGLLAWRVRLDRGLLMLAAAAVAVAAAGYSWQGRPGLGGHPGEALQDRKPGETAFADERHDWMDSVGPEAQVLDTADAFIRNGDPDYAVGVLRGAIAQAPRSPMLWIGLGNALVHYADGQVTPAAYFAFERAAQLWPGHPAPPYFLGLAEVLSGNVDAGMTRWRRLLMEAPQDAPWRSVVAERLMLVQSLRNNDGKIGP</sequence>
<evidence type="ECO:0000256" key="1">
    <source>
        <dbReference type="SAM" id="Phobius"/>
    </source>
</evidence>
<evidence type="ECO:0000313" key="3">
    <source>
        <dbReference type="Proteomes" id="UP000727456"/>
    </source>
</evidence>
<evidence type="ECO:0000313" key="2">
    <source>
        <dbReference type="EMBL" id="NIJ06642.1"/>
    </source>
</evidence>
<feature type="transmembrane region" description="Helical" evidence="1">
    <location>
        <begin position="29"/>
        <end position="45"/>
    </location>
</feature>
<dbReference type="RefSeq" id="WP_167071207.1">
    <property type="nucleotide sequence ID" value="NZ_JAAOZC010000001.1"/>
</dbReference>
<dbReference type="Proteomes" id="UP000727456">
    <property type="component" value="Unassembled WGS sequence"/>
</dbReference>
<evidence type="ECO:0008006" key="4">
    <source>
        <dbReference type="Google" id="ProtNLM"/>
    </source>
</evidence>
<dbReference type="InterPro" id="IPR011990">
    <property type="entry name" value="TPR-like_helical_dom_sf"/>
</dbReference>
<accession>A0ABX0TQH6</accession>
<dbReference type="EMBL" id="JAAOZC010000001">
    <property type="protein sequence ID" value="NIJ06642.1"/>
    <property type="molecule type" value="Genomic_DNA"/>
</dbReference>
<dbReference type="SUPFAM" id="SSF48452">
    <property type="entry name" value="TPR-like"/>
    <property type="match status" value="1"/>
</dbReference>
<keyword evidence="1" id="KW-0812">Transmembrane</keyword>
<comment type="caution">
    <text evidence="2">The sequence shown here is derived from an EMBL/GenBank/DDBJ whole genome shotgun (WGS) entry which is preliminary data.</text>
</comment>
<protein>
    <recommendedName>
        <fullName evidence="4">Cytochrome C biogenesis protein</fullName>
    </recommendedName>
</protein>
<organism evidence="2 3">
    <name type="scientific">Sphingomonas vulcanisoli</name>
    <dbReference type="NCBI Taxonomy" id="1658060"/>
    <lineage>
        <taxon>Bacteria</taxon>
        <taxon>Pseudomonadati</taxon>
        <taxon>Pseudomonadota</taxon>
        <taxon>Alphaproteobacteria</taxon>
        <taxon>Sphingomonadales</taxon>
        <taxon>Sphingomonadaceae</taxon>
        <taxon>Sphingomonas</taxon>
    </lineage>
</organism>
<keyword evidence="3" id="KW-1185">Reference proteome</keyword>
<proteinExistence type="predicted"/>